<dbReference type="SUPFAM" id="SSF48452">
    <property type="entry name" value="TPR-like"/>
    <property type="match status" value="1"/>
</dbReference>
<feature type="domain" description="cDENN" evidence="1">
    <location>
        <begin position="349"/>
        <end position="525"/>
    </location>
</feature>
<dbReference type="InterPro" id="IPR011990">
    <property type="entry name" value="TPR-like_helical_dom_sf"/>
</dbReference>
<dbReference type="GO" id="GO:0032483">
    <property type="term" value="P:regulation of Rab protein signal transduction"/>
    <property type="evidence" value="ECO:0007669"/>
    <property type="project" value="TreeGrafter"/>
</dbReference>
<gene>
    <name evidence="2" type="ORF">AB1Y20_015005</name>
</gene>
<dbReference type="Pfam" id="PF02141">
    <property type="entry name" value="DENN"/>
    <property type="match status" value="1"/>
</dbReference>
<dbReference type="PANTHER" id="PTHR12296">
    <property type="entry name" value="DENN DOMAIN-CONTAINING PROTEIN 4"/>
    <property type="match status" value="1"/>
</dbReference>
<dbReference type="GO" id="GO:0031410">
    <property type="term" value="C:cytoplasmic vesicle"/>
    <property type="evidence" value="ECO:0007669"/>
    <property type="project" value="TreeGrafter"/>
</dbReference>
<reference evidence="2 3" key="1">
    <citation type="journal article" date="2024" name="Science">
        <title>Giant polyketide synthase enzymes in the biosynthesis of giant marine polyether toxins.</title>
        <authorList>
            <person name="Fallon T.R."/>
            <person name="Shende V.V."/>
            <person name="Wierzbicki I.H."/>
            <person name="Pendleton A.L."/>
            <person name="Watervoot N.F."/>
            <person name="Auber R.P."/>
            <person name="Gonzalez D.J."/>
            <person name="Wisecaver J.H."/>
            <person name="Moore B.S."/>
        </authorList>
    </citation>
    <scope>NUCLEOTIDE SEQUENCE [LARGE SCALE GENOMIC DNA]</scope>
    <source>
        <strain evidence="2 3">12B1</strain>
    </source>
</reference>
<name>A0AB34JZB6_PRYPA</name>
<dbReference type="Gene3D" id="3.40.50.11500">
    <property type="match status" value="1"/>
</dbReference>
<dbReference type="InterPro" id="IPR001194">
    <property type="entry name" value="cDENN_dom"/>
</dbReference>
<dbReference type="InterPro" id="IPR043153">
    <property type="entry name" value="DENN_C"/>
</dbReference>
<organism evidence="2 3">
    <name type="scientific">Prymnesium parvum</name>
    <name type="common">Toxic golden alga</name>
    <dbReference type="NCBI Taxonomy" id="97485"/>
    <lineage>
        <taxon>Eukaryota</taxon>
        <taxon>Haptista</taxon>
        <taxon>Haptophyta</taxon>
        <taxon>Prymnesiophyceae</taxon>
        <taxon>Prymnesiales</taxon>
        <taxon>Prymnesiaceae</taxon>
        <taxon>Prymnesium</taxon>
    </lineage>
</organism>
<protein>
    <recommendedName>
        <fullName evidence="1">cDENN domain-containing protein</fullName>
    </recommendedName>
</protein>
<evidence type="ECO:0000313" key="3">
    <source>
        <dbReference type="Proteomes" id="UP001515480"/>
    </source>
</evidence>
<evidence type="ECO:0000259" key="1">
    <source>
        <dbReference type="SMART" id="SM00799"/>
    </source>
</evidence>
<dbReference type="SMART" id="SM00799">
    <property type="entry name" value="DENN"/>
    <property type="match status" value="1"/>
</dbReference>
<keyword evidence="3" id="KW-1185">Reference proteome</keyword>
<evidence type="ECO:0000313" key="2">
    <source>
        <dbReference type="EMBL" id="KAL1526287.1"/>
    </source>
</evidence>
<proteinExistence type="predicted"/>
<comment type="caution">
    <text evidence="2">The sequence shown here is derived from an EMBL/GenBank/DDBJ whole genome shotgun (WGS) entry which is preliminary data.</text>
</comment>
<dbReference type="Proteomes" id="UP001515480">
    <property type="component" value="Unassembled WGS sequence"/>
</dbReference>
<accession>A0AB34JZB6</accession>
<dbReference type="AlphaFoldDB" id="A0AB34JZB6"/>
<dbReference type="EMBL" id="JBGBPQ010000003">
    <property type="protein sequence ID" value="KAL1526287.1"/>
    <property type="molecule type" value="Genomic_DNA"/>
</dbReference>
<dbReference type="PANTHER" id="PTHR12296:SF21">
    <property type="entry name" value="DENN DOMAIN-CONTAINING PROTEIN 3"/>
    <property type="match status" value="1"/>
</dbReference>
<dbReference type="InterPro" id="IPR051696">
    <property type="entry name" value="DENN_Domain_GEFs"/>
</dbReference>
<sequence>MATSPFDVEPREVEDICSPPRSPLFNSAAERSKQHDLLVSRGLHANKAGSIALAAQLFWHAAQLEPRRSSTLISYINMRLKQGDAALAAACYLRLMEVRELTPHEWELVQRKLHEANRAMVLSKQRHTAAATVQRLARGRAARSAAAARAARAAAATALQRAYLRRARLRPAPFISQLSFVRLPRKLRAREEWSAARTLVLAVHPASAHPISAQALAPFAADERAYAGGGGLLHFDLTTRSGTTLHCCSLPLAAEEAGTPASTSPPPRYVLVLISTHRLPLQMAECAYALLPLALAAAAEAAAEGESEGAEGEAPEPPAAADEGVCVRLTPREVGGAVEVRAEVLPRGGVRAALAALPHIAAAAEAAPEWPDGEAAPMRRELQREARRLLAQPGPRALPRRGQPLLVAGQRILLQLPAIAGESARDSLPPPVEPLGRALAPLSSAALLRLFAALLLEQKVFVVSAQPARLTPFVHAATSLLFPLRWRHISAPLLPPSHAAVASAPFPFILGIPAHAESYVELGRLPPAPDAPKAAPGEMWVLLDHGRRAAFPPCRRGARHSLLPSRRSCVGAPLAPLPERIATRLEQRIRHCMGGGAAADGGLQSSFLWATAALLVDAARLSRSAQAARPAALSRAILMRVPEGLDKLDVSLREITSKFVERQSLASRPFARKLVETSAFKSLLESMAVPAEHWPRWLRFFEAHALSTTRSSEPQPKAM</sequence>